<sequence length="275" mass="30042">MKKKIAALLLVCSMFSCFTANAATNDNDNMLLGNPSGATSSISDSNNYLITKPQYDFSYNDSKHEPNWTSWHLSSGDIGSASRQNDFRPDTKLPSGWYEVTANEFFATGFDRGHMCPSGDRTASAGDNQATFLMDNMIPQAPKNNQITWAKLEEYERTLVKQGYELYIIAGGYGTGGTGSKGYMTTVGNGVVVPAETWKIIVALRDGNDDISRITTDTRVIAVLMPNSQACSSKWANYRVSVDDIESLTGYNFLSEVPTSIQDVIEAKVDNGATN</sequence>
<dbReference type="InterPro" id="IPR044929">
    <property type="entry name" value="DNA/RNA_non-sp_Endonuclease_sf"/>
</dbReference>
<comment type="similarity">
    <text evidence="2 10">Belongs to the DNA/RNA non-specific endonuclease family.</text>
</comment>
<dbReference type="InterPro" id="IPR044925">
    <property type="entry name" value="His-Me_finger_sf"/>
</dbReference>
<dbReference type="PROSITE" id="PS51257">
    <property type="entry name" value="PROKAR_LIPOPROTEIN"/>
    <property type="match status" value="1"/>
</dbReference>
<dbReference type="EMBL" id="CP006721">
    <property type="protein sequence ID" value="AGX43935.1"/>
    <property type="molecule type" value="Genomic_DNA"/>
</dbReference>
<keyword evidence="5 10" id="KW-0255">Endonuclease</keyword>
<dbReference type="RefSeq" id="WP_022747078.1">
    <property type="nucleotide sequence ID" value="NC_022571.1"/>
</dbReference>
<gene>
    <name evidence="14" type="primary">nucA</name>
    <name evidence="14" type="ORF">CLSA_c29680</name>
</gene>
<dbReference type="SMART" id="SM00477">
    <property type="entry name" value="NUC"/>
    <property type="match status" value="1"/>
</dbReference>
<feature type="domain" description="ENPP1-3/EXOG-like endonuclease/phosphodiesterase" evidence="12">
    <location>
        <begin position="52"/>
        <end position="260"/>
    </location>
</feature>
<dbReference type="GO" id="GO:0003676">
    <property type="term" value="F:nucleic acid binding"/>
    <property type="evidence" value="ECO:0007669"/>
    <property type="project" value="InterPro"/>
</dbReference>
<dbReference type="Pfam" id="PF01223">
    <property type="entry name" value="Endonuclease_NS"/>
    <property type="match status" value="1"/>
</dbReference>
<dbReference type="EC" id="3.1.30.-" evidence="10"/>
<dbReference type="OrthoDB" id="9801679at2"/>
<proteinExistence type="inferred from homology"/>
<dbReference type="CDD" id="cd00091">
    <property type="entry name" value="NUC"/>
    <property type="match status" value="1"/>
</dbReference>
<accession>U5MTN6</accession>
<evidence type="ECO:0000256" key="4">
    <source>
        <dbReference type="ARBA" id="ARBA00022723"/>
    </source>
</evidence>
<keyword evidence="4 9" id="KW-0479">Metal-binding</keyword>
<feature type="binding site" evidence="9">
    <location>
        <position position="145"/>
    </location>
    <ligand>
        <name>Mg(2+)</name>
        <dbReference type="ChEBI" id="CHEBI:18420"/>
        <note>catalytic</note>
    </ligand>
</feature>
<evidence type="ECO:0000256" key="5">
    <source>
        <dbReference type="ARBA" id="ARBA00022759"/>
    </source>
</evidence>
<evidence type="ECO:0000313" key="15">
    <source>
        <dbReference type="Proteomes" id="UP000017118"/>
    </source>
</evidence>
<dbReference type="Proteomes" id="UP000017118">
    <property type="component" value="Chromosome"/>
</dbReference>
<evidence type="ECO:0000256" key="11">
    <source>
        <dbReference type="SAM" id="SignalP"/>
    </source>
</evidence>
<dbReference type="GO" id="GO:0046872">
    <property type="term" value="F:metal ion binding"/>
    <property type="evidence" value="ECO:0007669"/>
    <property type="project" value="UniProtKB-KW"/>
</dbReference>
<comment type="cofactor">
    <cofactor evidence="1 10">
        <name>Mg(2+)</name>
        <dbReference type="ChEBI" id="CHEBI:18420"/>
    </cofactor>
</comment>
<evidence type="ECO:0000256" key="3">
    <source>
        <dbReference type="ARBA" id="ARBA00022722"/>
    </source>
</evidence>
<protein>
    <recommendedName>
        <fullName evidence="10">Endonuclease</fullName>
        <ecNumber evidence="10">3.1.30.-</ecNumber>
    </recommendedName>
</protein>
<evidence type="ECO:0000256" key="6">
    <source>
        <dbReference type="ARBA" id="ARBA00022801"/>
    </source>
</evidence>
<keyword evidence="11" id="KW-0732">Signal</keyword>
<keyword evidence="6 10" id="KW-0378">Hydrolase</keyword>
<dbReference type="GO" id="GO:0004519">
    <property type="term" value="F:endonuclease activity"/>
    <property type="evidence" value="ECO:0007669"/>
    <property type="project" value="UniProtKB-UniRule"/>
</dbReference>
<dbReference type="HOGENOM" id="CLU_055174_2_2_9"/>
<feature type="active site" description="Proton acceptor" evidence="8">
    <location>
        <position position="114"/>
    </location>
</feature>
<evidence type="ECO:0000256" key="8">
    <source>
        <dbReference type="PIRSR" id="PIRSR640255-1"/>
    </source>
</evidence>
<dbReference type="SMART" id="SM00892">
    <property type="entry name" value="Endonuclease_NS"/>
    <property type="match status" value="1"/>
</dbReference>
<dbReference type="Gene3D" id="3.40.570.10">
    <property type="entry name" value="Extracellular Endonuclease, subunit A"/>
    <property type="match status" value="1"/>
</dbReference>
<reference evidence="14 15" key="1">
    <citation type="journal article" date="2013" name="Genome Announc.">
        <title>Complete Genome Sequence of the Solvent Producer Clostridium saccharobutylicum NCP262 (DSM 13864).</title>
        <authorList>
            <person name="Poehlein A."/>
            <person name="Hartwich K."/>
            <person name="Krabben P."/>
            <person name="Ehrenreich A."/>
            <person name="Liebl W."/>
            <person name="Durre P."/>
            <person name="Gottschalk G."/>
            <person name="Daniel R."/>
        </authorList>
    </citation>
    <scope>NUCLEOTIDE SEQUENCE [LARGE SCALE GENOMIC DNA]</scope>
    <source>
        <strain evidence="14">DSM 13864</strain>
    </source>
</reference>
<dbReference type="InterPro" id="IPR020821">
    <property type="entry name" value="ENPP1-3/EXOG-like_nuc-like"/>
</dbReference>
<evidence type="ECO:0000313" key="14">
    <source>
        <dbReference type="EMBL" id="AGX43935.1"/>
    </source>
</evidence>
<evidence type="ECO:0000256" key="1">
    <source>
        <dbReference type="ARBA" id="ARBA00001946"/>
    </source>
</evidence>
<dbReference type="eggNOG" id="COG1864">
    <property type="taxonomic scope" value="Bacteria"/>
</dbReference>
<dbReference type="AlphaFoldDB" id="U5MTN6"/>
<feature type="chain" id="PRO_5009976448" description="Endonuclease" evidence="11">
    <location>
        <begin position="23"/>
        <end position="275"/>
    </location>
</feature>
<dbReference type="KEGG" id="csb:CLSA_c29680"/>
<keyword evidence="3 10" id="KW-0540">Nuclease</keyword>
<evidence type="ECO:0000259" key="13">
    <source>
        <dbReference type="SMART" id="SM00892"/>
    </source>
</evidence>
<evidence type="ECO:0000256" key="10">
    <source>
        <dbReference type="RuleBase" id="RU366055"/>
    </source>
</evidence>
<name>U5MTN6_CLOSA</name>
<dbReference type="PROSITE" id="PS01070">
    <property type="entry name" value="NUCLEASE_NON_SPEC"/>
    <property type="match status" value="1"/>
</dbReference>
<dbReference type="SUPFAM" id="SSF54060">
    <property type="entry name" value="His-Me finger endonucleases"/>
    <property type="match status" value="1"/>
</dbReference>
<dbReference type="InterPro" id="IPR018524">
    <property type="entry name" value="DNA/RNA_endonuclease_AS"/>
</dbReference>
<organism evidence="14 15">
    <name type="scientific">Clostridium saccharobutylicum DSM 13864</name>
    <dbReference type="NCBI Taxonomy" id="1345695"/>
    <lineage>
        <taxon>Bacteria</taxon>
        <taxon>Bacillati</taxon>
        <taxon>Bacillota</taxon>
        <taxon>Clostridia</taxon>
        <taxon>Eubacteriales</taxon>
        <taxon>Clostridiaceae</taxon>
        <taxon>Clostridium</taxon>
    </lineage>
</organism>
<dbReference type="GO" id="GO:0016787">
    <property type="term" value="F:hydrolase activity"/>
    <property type="evidence" value="ECO:0007669"/>
    <property type="project" value="UniProtKB-KW"/>
</dbReference>
<evidence type="ECO:0000259" key="12">
    <source>
        <dbReference type="SMART" id="SM00477"/>
    </source>
</evidence>
<dbReference type="PANTHER" id="PTHR13966:SF5">
    <property type="entry name" value="ENDONUCLEASE G, MITOCHONDRIAL"/>
    <property type="match status" value="1"/>
</dbReference>
<dbReference type="InterPro" id="IPR040255">
    <property type="entry name" value="Non-specific_endonuclease"/>
</dbReference>
<evidence type="ECO:0000256" key="7">
    <source>
        <dbReference type="ARBA" id="ARBA00022842"/>
    </source>
</evidence>
<dbReference type="InterPro" id="IPR001604">
    <property type="entry name" value="Endo_G_ENPP1-like_dom"/>
</dbReference>
<dbReference type="PANTHER" id="PTHR13966">
    <property type="entry name" value="ENDONUCLEASE RELATED"/>
    <property type="match status" value="1"/>
</dbReference>
<feature type="signal peptide" evidence="11">
    <location>
        <begin position="1"/>
        <end position="22"/>
    </location>
</feature>
<keyword evidence="15" id="KW-1185">Reference proteome</keyword>
<dbReference type="GeneID" id="55475342"/>
<dbReference type="PATRIC" id="fig|1345695.10.peg.1070"/>
<feature type="domain" description="DNA/RNA non-specific endonuclease/pyrophosphatase/phosphodiesterase" evidence="13">
    <location>
        <begin position="51"/>
        <end position="260"/>
    </location>
</feature>
<keyword evidence="7" id="KW-0460">Magnesium</keyword>
<evidence type="ECO:0000256" key="9">
    <source>
        <dbReference type="PIRSR" id="PIRSR640255-2"/>
    </source>
</evidence>
<evidence type="ECO:0000256" key="2">
    <source>
        <dbReference type="ARBA" id="ARBA00010052"/>
    </source>
</evidence>